<sequence>FTEARFLLVGSKLELEFLPSAPAINSNHTQYLSSLVVFATRLNRPAAYLLVIRLLTYVLRT</sequence>
<keyword evidence="2" id="KW-1185">Reference proteome</keyword>
<accession>A0ABV0PRD8</accession>
<evidence type="ECO:0000313" key="1">
    <source>
        <dbReference type="EMBL" id="MEQ2186065.1"/>
    </source>
</evidence>
<feature type="non-terminal residue" evidence="1">
    <location>
        <position position="61"/>
    </location>
</feature>
<proteinExistence type="predicted"/>
<comment type="caution">
    <text evidence="1">The sequence shown here is derived from an EMBL/GenBank/DDBJ whole genome shotgun (WGS) entry which is preliminary data.</text>
</comment>
<gene>
    <name evidence="1" type="ORF">GOODEAATRI_024765</name>
</gene>
<dbReference type="Proteomes" id="UP001476798">
    <property type="component" value="Unassembled WGS sequence"/>
</dbReference>
<feature type="non-terminal residue" evidence="1">
    <location>
        <position position="1"/>
    </location>
</feature>
<reference evidence="1 2" key="1">
    <citation type="submission" date="2021-06" db="EMBL/GenBank/DDBJ databases">
        <authorList>
            <person name="Palmer J.M."/>
        </authorList>
    </citation>
    <scope>NUCLEOTIDE SEQUENCE [LARGE SCALE GENOMIC DNA]</scope>
    <source>
        <strain evidence="1 2">GA_2019</strain>
        <tissue evidence="1">Muscle</tissue>
    </source>
</reference>
<protein>
    <submittedName>
        <fullName evidence="1">Uncharacterized protein</fullName>
    </submittedName>
</protein>
<organism evidence="1 2">
    <name type="scientific">Goodea atripinnis</name>
    <dbReference type="NCBI Taxonomy" id="208336"/>
    <lineage>
        <taxon>Eukaryota</taxon>
        <taxon>Metazoa</taxon>
        <taxon>Chordata</taxon>
        <taxon>Craniata</taxon>
        <taxon>Vertebrata</taxon>
        <taxon>Euteleostomi</taxon>
        <taxon>Actinopterygii</taxon>
        <taxon>Neopterygii</taxon>
        <taxon>Teleostei</taxon>
        <taxon>Neoteleostei</taxon>
        <taxon>Acanthomorphata</taxon>
        <taxon>Ovalentaria</taxon>
        <taxon>Atherinomorphae</taxon>
        <taxon>Cyprinodontiformes</taxon>
        <taxon>Goodeidae</taxon>
        <taxon>Goodea</taxon>
    </lineage>
</organism>
<evidence type="ECO:0000313" key="2">
    <source>
        <dbReference type="Proteomes" id="UP001476798"/>
    </source>
</evidence>
<dbReference type="EMBL" id="JAHRIO010082783">
    <property type="protein sequence ID" value="MEQ2186065.1"/>
    <property type="molecule type" value="Genomic_DNA"/>
</dbReference>
<name>A0ABV0PRD8_9TELE</name>